<evidence type="ECO:0000313" key="3">
    <source>
        <dbReference type="EMBL" id="RTH22623.1"/>
    </source>
</evidence>
<name>A0A430RT49_THESC</name>
<keyword evidence="1" id="KW-1133">Transmembrane helix</keyword>
<dbReference type="Proteomes" id="UP000287306">
    <property type="component" value="Unassembled WGS sequence"/>
</dbReference>
<keyword evidence="1" id="KW-0812">Transmembrane</keyword>
<evidence type="ECO:0000256" key="1">
    <source>
        <dbReference type="SAM" id="Phobius"/>
    </source>
</evidence>
<dbReference type="EMBL" id="PELY01000428">
    <property type="protein sequence ID" value="RTH22623.1"/>
    <property type="molecule type" value="Genomic_DNA"/>
</dbReference>
<feature type="transmembrane region" description="Helical" evidence="1">
    <location>
        <begin position="23"/>
        <end position="42"/>
    </location>
</feature>
<dbReference type="RefSeq" id="WP_126170682.1">
    <property type="nucleotide sequence ID" value="NZ_PELL01000375.1"/>
</dbReference>
<feature type="domain" description="DUF1468" evidence="2">
    <location>
        <begin position="32"/>
        <end position="182"/>
    </location>
</feature>
<accession>A0A430RT49</accession>
<comment type="caution">
    <text evidence="3">The sequence shown here is derived from an EMBL/GenBank/DDBJ whole genome shotgun (WGS) entry which is preliminary data.</text>
</comment>
<sequence length="186" mass="19655">MPPFARWSKVGGRGEPPTVGKTSGIDVQALGLGVCGLVYAGWYTAQAWSLLRHGPWYQSPGLFPTLVGVSLLLLFGLFGARGLLRGRVRGKGMPVATSGSEEVLARGAAVGGKGPALFMALSGVYVLLMPVFGFLLVTPLYTLTVLWLCGIERRWGWALAWGGGVSLALYGLFHLVFRVPLPGIGG</sequence>
<proteinExistence type="predicted"/>
<keyword evidence="1" id="KW-0472">Membrane</keyword>
<organism evidence="3 4">
    <name type="scientific">Thermus scotoductus</name>
    <dbReference type="NCBI Taxonomy" id="37636"/>
    <lineage>
        <taxon>Bacteria</taxon>
        <taxon>Thermotogati</taxon>
        <taxon>Deinococcota</taxon>
        <taxon>Deinococci</taxon>
        <taxon>Thermales</taxon>
        <taxon>Thermaceae</taxon>
        <taxon>Thermus</taxon>
    </lineage>
</organism>
<dbReference type="Pfam" id="PF07331">
    <property type="entry name" value="TctB"/>
    <property type="match status" value="1"/>
</dbReference>
<protein>
    <recommendedName>
        <fullName evidence="2">DUF1468 domain-containing protein</fullName>
    </recommendedName>
</protein>
<feature type="transmembrane region" description="Helical" evidence="1">
    <location>
        <begin position="116"/>
        <end position="137"/>
    </location>
</feature>
<dbReference type="AlphaFoldDB" id="A0A430RT49"/>
<feature type="transmembrane region" description="Helical" evidence="1">
    <location>
        <begin position="62"/>
        <end position="84"/>
    </location>
</feature>
<reference evidence="3 4" key="1">
    <citation type="journal article" date="2019" name="Extremophiles">
        <title>Biogeography of thermophiles and predominance of Thermus scotoductus in domestic water heaters.</title>
        <authorList>
            <person name="Wilpiszeski R.L."/>
            <person name="Zhang Z."/>
            <person name="House C.H."/>
        </authorList>
    </citation>
    <scope>NUCLEOTIDE SEQUENCE [LARGE SCALE GENOMIC DNA]</scope>
    <source>
        <strain evidence="3 4">25_S25</strain>
    </source>
</reference>
<dbReference type="InterPro" id="IPR009936">
    <property type="entry name" value="DUF1468"/>
</dbReference>
<gene>
    <name evidence="3" type="ORF">CSW38_12840</name>
</gene>
<evidence type="ECO:0000313" key="4">
    <source>
        <dbReference type="Proteomes" id="UP000287306"/>
    </source>
</evidence>
<evidence type="ECO:0000259" key="2">
    <source>
        <dbReference type="Pfam" id="PF07331"/>
    </source>
</evidence>
<feature type="transmembrane region" description="Helical" evidence="1">
    <location>
        <begin position="157"/>
        <end position="177"/>
    </location>
</feature>